<proteinExistence type="predicted"/>
<keyword evidence="2" id="KW-1185">Reference proteome</keyword>
<dbReference type="AlphaFoldDB" id="A0A1Q9F0Y9"/>
<name>A0A1Q9F0Y9_SYMMI</name>
<protein>
    <submittedName>
        <fullName evidence="1">Uncharacterized protein</fullName>
    </submittedName>
</protein>
<reference evidence="1 2" key="1">
    <citation type="submission" date="2016-02" db="EMBL/GenBank/DDBJ databases">
        <title>Genome analysis of coral dinoflagellate symbionts highlights evolutionary adaptations to a symbiotic lifestyle.</title>
        <authorList>
            <person name="Aranda M."/>
            <person name="Li Y."/>
            <person name="Liew Y.J."/>
            <person name="Baumgarten S."/>
            <person name="Simakov O."/>
            <person name="Wilson M."/>
            <person name="Piel J."/>
            <person name="Ashoor H."/>
            <person name="Bougouffa S."/>
            <person name="Bajic V.B."/>
            <person name="Ryu T."/>
            <person name="Ravasi T."/>
            <person name="Bayer T."/>
            <person name="Micklem G."/>
            <person name="Kim H."/>
            <person name="Bhak J."/>
            <person name="Lajeunesse T.C."/>
            <person name="Voolstra C.R."/>
        </authorList>
    </citation>
    <scope>NUCLEOTIDE SEQUENCE [LARGE SCALE GENOMIC DNA]</scope>
    <source>
        <strain evidence="1 2">CCMP2467</strain>
    </source>
</reference>
<evidence type="ECO:0000313" key="1">
    <source>
        <dbReference type="EMBL" id="OLQ13303.1"/>
    </source>
</evidence>
<dbReference type="EMBL" id="LSRX01000030">
    <property type="protein sequence ID" value="OLQ13303.1"/>
    <property type="molecule type" value="Genomic_DNA"/>
</dbReference>
<dbReference type="Proteomes" id="UP000186817">
    <property type="component" value="Unassembled WGS sequence"/>
</dbReference>
<gene>
    <name evidence="1" type="ORF">AK812_SmicGene2745</name>
</gene>
<comment type="caution">
    <text evidence="1">The sequence shown here is derived from an EMBL/GenBank/DDBJ whole genome shotgun (WGS) entry which is preliminary data.</text>
</comment>
<evidence type="ECO:0000313" key="2">
    <source>
        <dbReference type="Proteomes" id="UP000186817"/>
    </source>
</evidence>
<sequence length="169" mass="19126">MQLCAAVLAFMQSLTANHRIHGAFLATSCMPRLVMWTRDRGKKHLQLFRGIIVESEPQAVKHRFLLSESTELLWRRARFAYVFRPGLASMGSQAALSISSSHLLAKDRRTGPTEDQALRSTEPVQHSMKLWAPVVARQLSMCGLSGGHIGGQRFHEAFRDRATRGMWRR</sequence>
<accession>A0A1Q9F0Y9</accession>
<organism evidence="1 2">
    <name type="scientific">Symbiodinium microadriaticum</name>
    <name type="common">Dinoflagellate</name>
    <name type="synonym">Zooxanthella microadriatica</name>
    <dbReference type="NCBI Taxonomy" id="2951"/>
    <lineage>
        <taxon>Eukaryota</taxon>
        <taxon>Sar</taxon>
        <taxon>Alveolata</taxon>
        <taxon>Dinophyceae</taxon>
        <taxon>Suessiales</taxon>
        <taxon>Symbiodiniaceae</taxon>
        <taxon>Symbiodinium</taxon>
    </lineage>
</organism>